<keyword evidence="8 10" id="KW-0472">Membrane</keyword>
<organism evidence="12 13">
    <name type="scientific">Craterilacuibacter sinensis</name>
    <dbReference type="NCBI Taxonomy" id="2686017"/>
    <lineage>
        <taxon>Bacteria</taxon>
        <taxon>Pseudomonadati</taxon>
        <taxon>Pseudomonadota</taxon>
        <taxon>Betaproteobacteria</taxon>
        <taxon>Neisseriales</taxon>
        <taxon>Neisseriaceae</taxon>
        <taxon>Craterilacuibacter</taxon>
    </lineage>
</organism>
<name>A0A845BQZ9_9NEIS</name>
<dbReference type="AlphaFoldDB" id="A0A845BQZ9"/>
<evidence type="ECO:0000256" key="9">
    <source>
        <dbReference type="SAM" id="MobiDB-lite"/>
    </source>
</evidence>
<evidence type="ECO:0000256" key="5">
    <source>
        <dbReference type="ARBA" id="ARBA00022692"/>
    </source>
</evidence>
<dbReference type="GO" id="GO:0015031">
    <property type="term" value="P:protein transport"/>
    <property type="evidence" value="ECO:0007669"/>
    <property type="project" value="UniProtKB-KW"/>
</dbReference>
<proteinExistence type="predicted"/>
<keyword evidence="2" id="KW-0813">Transport</keyword>
<dbReference type="EMBL" id="WSSB01000010">
    <property type="protein sequence ID" value="MXR37588.1"/>
    <property type="molecule type" value="Genomic_DNA"/>
</dbReference>
<evidence type="ECO:0000256" key="10">
    <source>
        <dbReference type="SAM" id="Phobius"/>
    </source>
</evidence>
<sequence length="219" mass="22579">MRARKIWRLGDLSQVLAGAPRLLPYLALALALFWLGTVLSVWLAPASQQVRALSLPEPTADAGRVAALHWFGEMVSPELAAAQGAAPLTLVGVYASGNAHTDFALVGEGDKVSPVRVGQQTGGWTLLEVLPSAIRIGQNGNERRVELARPTAATGALTTAPAPMPPPASPDFSAPVPLPDATAAGVNSMSVVPEAVPGEAEPGVPSGRRRAALIDANPN</sequence>
<feature type="region of interest" description="Disordered" evidence="9">
    <location>
        <begin position="196"/>
        <end position="219"/>
    </location>
</feature>
<protein>
    <recommendedName>
        <fullName evidence="11">Type II secretion system protein GspC N-terminal domain-containing protein</fullName>
    </recommendedName>
</protein>
<keyword evidence="3" id="KW-1003">Cell membrane</keyword>
<evidence type="ECO:0000256" key="3">
    <source>
        <dbReference type="ARBA" id="ARBA00022475"/>
    </source>
</evidence>
<feature type="region of interest" description="Disordered" evidence="9">
    <location>
        <begin position="156"/>
        <end position="183"/>
    </location>
</feature>
<dbReference type="GO" id="GO:0005886">
    <property type="term" value="C:plasma membrane"/>
    <property type="evidence" value="ECO:0007669"/>
    <property type="project" value="UniProtKB-SubCell"/>
</dbReference>
<evidence type="ECO:0000256" key="2">
    <source>
        <dbReference type="ARBA" id="ARBA00022448"/>
    </source>
</evidence>
<evidence type="ECO:0000256" key="8">
    <source>
        <dbReference type="ARBA" id="ARBA00023136"/>
    </source>
</evidence>
<comment type="caution">
    <text evidence="12">The sequence shown here is derived from an EMBL/GenBank/DDBJ whole genome shotgun (WGS) entry which is preliminary data.</text>
</comment>
<evidence type="ECO:0000259" key="11">
    <source>
        <dbReference type="Pfam" id="PF11356"/>
    </source>
</evidence>
<reference evidence="12 13" key="1">
    <citation type="submission" date="2019-12" db="EMBL/GenBank/DDBJ databases">
        <title>Neisseriaceae gen. nov. sp. Genome sequencing and assembly.</title>
        <authorList>
            <person name="Liu Z."/>
            <person name="Li A."/>
        </authorList>
    </citation>
    <scope>NUCLEOTIDE SEQUENCE [LARGE SCALE GENOMIC DNA]</scope>
    <source>
        <strain evidence="12 13">B2N2-7</strain>
    </source>
</reference>
<accession>A0A845BQZ9</accession>
<evidence type="ECO:0000256" key="7">
    <source>
        <dbReference type="ARBA" id="ARBA00022989"/>
    </source>
</evidence>
<evidence type="ECO:0000256" key="4">
    <source>
        <dbReference type="ARBA" id="ARBA00022519"/>
    </source>
</evidence>
<evidence type="ECO:0000313" key="13">
    <source>
        <dbReference type="Proteomes" id="UP000467214"/>
    </source>
</evidence>
<keyword evidence="4" id="KW-0997">Cell inner membrane</keyword>
<evidence type="ECO:0000256" key="6">
    <source>
        <dbReference type="ARBA" id="ARBA00022927"/>
    </source>
</evidence>
<dbReference type="Pfam" id="PF11356">
    <property type="entry name" value="T2SSC"/>
    <property type="match status" value="1"/>
</dbReference>
<gene>
    <name evidence="12" type="ORF">GQF02_11425</name>
</gene>
<feature type="transmembrane region" description="Helical" evidence="10">
    <location>
        <begin position="22"/>
        <end position="44"/>
    </location>
</feature>
<comment type="subcellular location">
    <subcellularLocation>
        <location evidence="1">Cell inner membrane</location>
    </subcellularLocation>
</comment>
<dbReference type="RefSeq" id="WP_160797280.1">
    <property type="nucleotide sequence ID" value="NZ_WSSB01000010.1"/>
</dbReference>
<dbReference type="InterPro" id="IPR024961">
    <property type="entry name" value="T2SS_GspC_N"/>
</dbReference>
<keyword evidence="13" id="KW-1185">Reference proteome</keyword>
<keyword evidence="7 10" id="KW-1133">Transmembrane helix</keyword>
<keyword evidence="5 10" id="KW-0812">Transmembrane</keyword>
<evidence type="ECO:0000313" key="12">
    <source>
        <dbReference type="EMBL" id="MXR37588.1"/>
    </source>
</evidence>
<feature type="domain" description="Type II secretion system protein GspC N-terminal" evidence="11">
    <location>
        <begin position="26"/>
        <end position="144"/>
    </location>
</feature>
<keyword evidence="6" id="KW-0653">Protein transport</keyword>
<dbReference type="Proteomes" id="UP000467214">
    <property type="component" value="Unassembled WGS sequence"/>
</dbReference>
<evidence type="ECO:0000256" key="1">
    <source>
        <dbReference type="ARBA" id="ARBA00004533"/>
    </source>
</evidence>